<dbReference type="PANTHER" id="PTHR30231">
    <property type="entry name" value="DNA POLYMERASE III SUBUNIT EPSILON"/>
    <property type="match status" value="1"/>
</dbReference>
<evidence type="ECO:0000313" key="2">
    <source>
        <dbReference type="EMBL" id="MBB5283108.1"/>
    </source>
</evidence>
<name>A0A840TSX7_9BACT</name>
<dbReference type="Gene3D" id="3.40.50.10190">
    <property type="entry name" value="BRCT domain"/>
    <property type="match status" value="1"/>
</dbReference>
<dbReference type="InterPro" id="IPR036397">
    <property type="entry name" value="RNaseH_sf"/>
</dbReference>
<dbReference type="SUPFAM" id="SSF53098">
    <property type="entry name" value="Ribonuclease H-like"/>
    <property type="match status" value="1"/>
</dbReference>
<dbReference type="EMBL" id="JACHGF010000002">
    <property type="protein sequence ID" value="MBB5283108.1"/>
    <property type="molecule type" value="Genomic_DNA"/>
</dbReference>
<dbReference type="CDD" id="cd17748">
    <property type="entry name" value="BRCT_DNA_ligase_like"/>
    <property type="match status" value="1"/>
</dbReference>
<dbReference type="AlphaFoldDB" id="A0A840TSX7"/>
<dbReference type="InterPro" id="IPR012337">
    <property type="entry name" value="RNaseH-like_sf"/>
</dbReference>
<dbReference type="InterPro" id="IPR036420">
    <property type="entry name" value="BRCT_dom_sf"/>
</dbReference>
<dbReference type="SMART" id="SM00479">
    <property type="entry name" value="EXOIII"/>
    <property type="match status" value="1"/>
</dbReference>
<evidence type="ECO:0000259" key="1">
    <source>
        <dbReference type="SMART" id="SM00479"/>
    </source>
</evidence>
<dbReference type="GO" id="GO:0003676">
    <property type="term" value="F:nucleic acid binding"/>
    <property type="evidence" value="ECO:0007669"/>
    <property type="project" value="InterPro"/>
</dbReference>
<dbReference type="Gene3D" id="3.30.420.10">
    <property type="entry name" value="Ribonuclease H-like superfamily/Ribonuclease H"/>
    <property type="match status" value="1"/>
</dbReference>
<keyword evidence="2" id="KW-0548">Nucleotidyltransferase</keyword>
<keyword evidence="2" id="KW-0808">Transferase</keyword>
<reference evidence="2 3" key="1">
    <citation type="submission" date="2020-08" db="EMBL/GenBank/DDBJ databases">
        <title>Genomic Encyclopedia of Type Strains, Phase IV (KMG-IV): sequencing the most valuable type-strain genomes for metagenomic binning, comparative biology and taxonomic classification.</title>
        <authorList>
            <person name="Goeker M."/>
        </authorList>
    </citation>
    <scope>NUCLEOTIDE SEQUENCE [LARGE SCALE GENOMIC DNA]</scope>
    <source>
        <strain evidence="2 3">DSM 105074</strain>
    </source>
</reference>
<evidence type="ECO:0000313" key="3">
    <source>
        <dbReference type="Proteomes" id="UP000557307"/>
    </source>
</evidence>
<protein>
    <submittedName>
        <fullName evidence="2">DNA polymerase-3 subunit epsilon</fullName>
        <ecNumber evidence="2">2.7.7.7</ecNumber>
    </submittedName>
</protein>
<dbReference type="Proteomes" id="UP000557307">
    <property type="component" value="Unassembled WGS sequence"/>
</dbReference>
<dbReference type="InterPro" id="IPR013520">
    <property type="entry name" value="Ribonucl_H"/>
</dbReference>
<organism evidence="2 3">
    <name type="scientific">Rhabdobacter roseus</name>
    <dbReference type="NCBI Taxonomy" id="1655419"/>
    <lineage>
        <taxon>Bacteria</taxon>
        <taxon>Pseudomonadati</taxon>
        <taxon>Bacteroidota</taxon>
        <taxon>Cytophagia</taxon>
        <taxon>Cytophagales</taxon>
        <taxon>Cytophagaceae</taxon>
        <taxon>Rhabdobacter</taxon>
    </lineage>
</organism>
<gene>
    <name evidence="2" type="ORF">HNQ92_001234</name>
</gene>
<dbReference type="EC" id="2.7.7.7" evidence="2"/>
<dbReference type="PANTHER" id="PTHR30231:SF42">
    <property type="entry name" value="EXONUCLEASE"/>
    <property type="match status" value="1"/>
</dbReference>
<dbReference type="CDD" id="cd06130">
    <property type="entry name" value="DNA_pol_III_epsilon_like"/>
    <property type="match status" value="1"/>
</dbReference>
<sequence length="316" mass="35824">MIPGLNFTALDFENANNYQRSACSLGVVRVRDGEIAETKYWLIKPDPLEVGMYQQKVHKLSLNMLRNQPTFGELWAEIHPYLHEEILVAHNTDFDIGVLDRLLDHYGLDLTIQYSFCTHKASAACWPEQPRHRLSNLATWLGIELDHHHAASDALASAQIAIALAEHQKVNDFAQLKIDTSSWGVPINHTKPLPNSGLEPYLQNKRQTQEVNLDGIPWSTIDPAGWSWKGKYVHLTGEFDNYPERKELANELRELGAKVMSSVNKRLDVAVIGAYPGLGKIQKLLELAEQRPLYLLHEAHYMDVRRLSDHLVAAQS</sequence>
<keyword evidence="3" id="KW-1185">Reference proteome</keyword>
<comment type="caution">
    <text evidence="2">The sequence shown here is derived from an EMBL/GenBank/DDBJ whole genome shotgun (WGS) entry which is preliminary data.</text>
</comment>
<accession>A0A840TSX7</accession>
<dbReference type="GO" id="GO:0008408">
    <property type="term" value="F:3'-5' exonuclease activity"/>
    <property type="evidence" value="ECO:0007669"/>
    <property type="project" value="TreeGrafter"/>
</dbReference>
<dbReference type="GO" id="GO:0005829">
    <property type="term" value="C:cytosol"/>
    <property type="evidence" value="ECO:0007669"/>
    <property type="project" value="TreeGrafter"/>
</dbReference>
<proteinExistence type="predicted"/>
<dbReference type="GO" id="GO:0003887">
    <property type="term" value="F:DNA-directed DNA polymerase activity"/>
    <property type="evidence" value="ECO:0007669"/>
    <property type="project" value="UniProtKB-EC"/>
</dbReference>
<dbReference type="Pfam" id="PF00929">
    <property type="entry name" value="RNase_T"/>
    <property type="match status" value="1"/>
</dbReference>
<dbReference type="SUPFAM" id="SSF52113">
    <property type="entry name" value="BRCT domain"/>
    <property type="match status" value="1"/>
</dbReference>
<feature type="domain" description="Exonuclease" evidence="1">
    <location>
        <begin position="6"/>
        <end position="170"/>
    </location>
</feature>